<feature type="region of interest" description="Disordered" evidence="1">
    <location>
        <begin position="93"/>
        <end position="149"/>
    </location>
</feature>
<dbReference type="Proteomes" id="UP000033647">
    <property type="component" value="Unassembled WGS sequence"/>
</dbReference>
<sequence>MSRTVPRSAAADRDAIAYLQTLTIPEIRAMDRITDVMCGMNAAGSAFQTDEELIGYRNDMMRDLRNGPLQGGGGEVLSAYSRDRLQDWIRRHPTASRGQAPPASNRPANASSLDYSRFESIDTDDSASGSEAGNEYEYSDDDDNDEYDDFFDEGEEEERMFAMLQDELAAQYADCPESLLPEYEARMQGLRDIYDRTASDRRFGGVNPQLLRATDYGMRAVTSAELEQNPYLEQDDEVFRRKVRAIRRNIGVPPRFLTAAELRTEAREKSVAIFKDYQTLQAVLDRHEGTIQKRWMKKTKAQRVKILLAAWPGMTAKHRPDVDAATRGTTEGPRTDWSKEMQEAFTWPNITQEDLAKPRVLPLLLNARARNGPWVFWQFDQDSVSIGNMVGALDEPFLNRHHMVFRGRTTPDTYGELVQFDSTEQGDKVMRERSVPPGIGYVILTIQQRILRFLVDCCEAILHDIPANKLLDYPVLPEPTLAAEKATGLGSLAVLNLEAPYRAPTSIDIAKLKAVFNAKRSAAEDHVWALREDPSYFEFTLRDAMDHRYENVKDSHGMTHPILQHGRENLIWGPVISNAVASAEYYLEIWTKLCEIITDIETEIEAHGGTAPLGQTLHKEVRFQLSYFKMFLKCAMRGPLSQLKAEFLSSPPFRPYVERPQQDTPDSRKTGIHPVAVKETPPTVKAILIEGSPEANLQHLVALLTEEGTRGLYAEHWGFSTVVDELGRLLENEPRARHMVSSRVAQTISELSVITEALRQMIAYAGQIHEVPMPPSTDRKGRKLKGLTLPYYNLLDDIEGAKPEQFYQLGLPTDKRFYYPSDKRRTKENHEAMRAAEARLDAFWHKVDANLEVKRQSQLDHLKQCGDCCDCGVESAAMKLLAQPRYLQRTGVWIDPKTSDADKKSLQDTEPRRLLSDVYFDLQQRTERTLKSSHDHHHGHAHGHSHSHTKTKTRGSAAAGKENVPPAVFPPSEQPDEQPTFHLDARALRVFRTLFYTPSAGATPGEVPWLDFVHAMVATGFEAEKLYGSVWNFRPTRLDVERSIQFHEPHPSGKIAYRICRGHGRRLNRAYGWTGENFVAEGKNAVALGEMQVN</sequence>
<keyword evidence="3" id="KW-1185">Reference proteome</keyword>
<dbReference type="OrthoDB" id="2922289at2759"/>
<reference evidence="2 3" key="1">
    <citation type="submission" date="2015-03" db="EMBL/GenBank/DDBJ databases">
        <title>RNA-seq based gene annotation and comparative genomics of four Zymoseptoria species reveal species-specific pathogenicity related genes and transposable element activity.</title>
        <authorList>
            <person name="Grandaubert J."/>
            <person name="Bhattacharyya A."/>
            <person name="Stukenbrock E.H."/>
        </authorList>
    </citation>
    <scope>NUCLEOTIDE SEQUENCE [LARGE SCALE GENOMIC DNA]</scope>
    <source>
        <strain evidence="2 3">Zb18110</strain>
    </source>
</reference>
<feature type="region of interest" description="Disordered" evidence="1">
    <location>
        <begin position="929"/>
        <end position="977"/>
    </location>
</feature>
<dbReference type="AlphaFoldDB" id="A0A0F4GRG3"/>
<feature type="compositionally biased region" description="Basic residues" evidence="1">
    <location>
        <begin position="934"/>
        <end position="953"/>
    </location>
</feature>
<feature type="compositionally biased region" description="Low complexity" evidence="1">
    <location>
        <begin position="100"/>
        <end position="112"/>
    </location>
</feature>
<protein>
    <submittedName>
        <fullName evidence="2">Uncharacterized protein</fullName>
    </submittedName>
</protein>
<gene>
    <name evidence="2" type="ORF">TI39_contig391g00009</name>
</gene>
<name>A0A0F4GRG3_9PEZI</name>
<proteinExistence type="predicted"/>
<dbReference type="STRING" id="1047168.A0A0F4GRG3"/>
<dbReference type="PANTHER" id="PTHR40788">
    <property type="entry name" value="CLR5 DOMAIN-CONTAINING PROTEIN-RELATED"/>
    <property type="match status" value="1"/>
</dbReference>
<evidence type="ECO:0000313" key="2">
    <source>
        <dbReference type="EMBL" id="KJX98800.1"/>
    </source>
</evidence>
<feature type="compositionally biased region" description="Acidic residues" evidence="1">
    <location>
        <begin position="137"/>
        <end position="149"/>
    </location>
</feature>
<dbReference type="EMBL" id="LAFY01000383">
    <property type="protein sequence ID" value="KJX98800.1"/>
    <property type="molecule type" value="Genomic_DNA"/>
</dbReference>
<accession>A0A0F4GRG3</accession>
<organism evidence="2 3">
    <name type="scientific">Zymoseptoria brevis</name>
    <dbReference type="NCBI Taxonomy" id="1047168"/>
    <lineage>
        <taxon>Eukaryota</taxon>
        <taxon>Fungi</taxon>
        <taxon>Dikarya</taxon>
        <taxon>Ascomycota</taxon>
        <taxon>Pezizomycotina</taxon>
        <taxon>Dothideomycetes</taxon>
        <taxon>Dothideomycetidae</taxon>
        <taxon>Mycosphaerellales</taxon>
        <taxon>Mycosphaerellaceae</taxon>
        <taxon>Zymoseptoria</taxon>
    </lineage>
</organism>
<evidence type="ECO:0000256" key="1">
    <source>
        <dbReference type="SAM" id="MobiDB-lite"/>
    </source>
</evidence>
<comment type="caution">
    <text evidence="2">The sequence shown here is derived from an EMBL/GenBank/DDBJ whole genome shotgun (WGS) entry which is preliminary data.</text>
</comment>
<evidence type="ECO:0000313" key="3">
    <source>
        <dbReference type="Proteomes" id="UP000033647"/>
    </source>
</evidence>
<dbReference type="PANTHER" id="PTHR40788:SF2">
    <property type="entry name" value="CLR5 DOMAIN-CONTAINING PROTEIN"/>
    <property type="match status" value="1"/>
</dbReference>